<dbReference type="Proteomes" id="UP001597295">
    <property type="component" value="Unassembled WGS sequence"/>
</dbReference>
<protein>
    <recommendedName>
        <fullName evidence="3">Ribosome maturation factor RimP</fullName>
    </recommendedName>
</protein>
<sequence length="177" mass="19360">MDDNDDIRITPEAQGLATKIEALIDPSLEAMGYGVVRVQLTGGKRPTLQIMAERIDNAPMSVDDCADISRASSAILDVEDIITGAYHLEVSSPGIDRPLTKRGDFARFAGFEVKIDADRLIDGRKRFKGRLLGVDDQDIVRLRDAGIDYSIPLGSVVRAKLVLTDDLLKNSPDRPVL</sequence>
<dbReference type="PANTHER" id="PTHR33867:SF1">
    <property type="entry name" value="RIBOSOME MATURATION FACTOR RIMP"/>
    <property type="match status" value="1"/>
</dbReference>
<dbReference type="RefSeq" id="WP_379878809.1">
    <property type="nucleotide sequence ID" value="NZ_JBHUIP010000016.1"/>
</dbReference>
<dbReference type="Pfam" id="PF02576">
    <property type="entry name" value="RimP_N"/>
    <property type="match status" value="1"/>
</dbReference>
<comment type="subcellular location">
    <subcellularLocation>
        <location evidence="3">Cytoplasm</location>
    </subcellularLocation>
</comment>
<keyword evidence="1 3" id="KW-0963">Cytoplasm</keyword>
<reference evidence="7" key="1">
    <citation type="journal article" date="2019" name="Int. J. Syst. Evol. Microbiol.">
        <title>The Global Catalogue of Microorganisms (GCM) 10K type strain sequencing project: providing services to taxonomists for standard genome sequencing and annotation.</title>
        <authorList>
            <consortium name="The Broad Institute Genomics Platform"/>
            <consortium name="The Broad Institute Genome Sequencing Center for Infectious Disease"/>
            <person name="Wu L."/>
            <person name="Ma J."/>
        </authorList>
    </citation>
    <scope>NUCLEOTIDE SEQUENCE [LARGE SCALE GENOMIC DNA]</scope>
    <source>
        <strain evidence="7">CGMCC 1.19062</strain>
    </source>
</reference>
<dbReference type="PANTHER" id="PTHR33867">
    <property type="entry name" value="RIBOSOME MATURATION FACTOR RIMP"/>
    <property type="match status" value="1"/>
</dbReference>
<dbReference type="InterPro" id="IPR036847">
    <property type="entry name" value="RimP_C_sf"/>
</dbReference>
<evidence type="ECO:0000256" key="3">
    <source>
        <dbReference type="HAMAP-Rule" id="MF_01077"/>
    </source>
</evidence>
<dbReference type="Gene3D" id="2.30.30.180">
    <property type="entry name" value="Ribosome maturation factor RimP, C-terminal domain"/>
    <property type="match status" value="1"/>
</dbReference>
<evidence type="ECO:0000256" key="2">
    <source>
        <dbReference type="ARBA" id="ARBA00022517"/>
    </source>
</evidence>
<dbReference type="InterPro" id="IPR028998">
    <property type="entry name" value="RimP_C"/>
</dbReference>
<gene>
    <name evidence="3 6" type="primary">rimP</name>
    <name evidence="6" type="ORF">ACFSM5_21310</name>
</gene>
<dbReference type="InterPro" id="IPR003728">
    <property type="entry name" value="Ribosome_maturation_RimP"/>
</dbReference>
<comment type="function">
    <text evidence="3">Required for maturation of 30S ribosomal subunits.</text>
</comment>
<dbReference type="EMBL" id="JBHUIP010000016">
    <property type="protein sequence ID" value="MFD2265454.1"/>
    <property type="molecule type" value="Genomic_DNA"/>
</dbReference>
<dbReference type="SUPFAM" id="SSF75420">
    <property type="entry name" value="YhbC-like, N-terminal domain"/>
    <property type="match status" value="1"/>
</dbReference>
<keyword evidence="7" id="KW-1185">Reference proteome</keyword>
<comment type="similarity">
    <text evidence="3">Belongs to the RimP family.</text>
</comment>
<dbReference type="Pfam" id="PF17384">
    <property type="entry name" value="DUF150_C"/>
    <property type="match status" value="1"/>
</dbReference>
<proteinExistence type="inferred from homology"/>
<dbReference type="InterPro" id="IPR028989">
    <property type="entry name" value="RimP_N"/>
</dbReference>
<feature type="domain" description="Ribosome maturation factor RimP C-terminal" evidence="5">
    <location>
        <begin position="99"/>
        <end position="164"/>
    </location>
</feature>
<dbReference type="SUPFAM" id="SSF74942">
    <property type="entry name" value="YhbC-like, C-terminal domain"/>
    <property type="match status" value="1"/>
</dbReference>
<dbReference type="NCBIfam" id="NF000932">
    <property type="entry name" value="PRK00092.2-5"/>
    <property type="match status" value="1"/>
</dbReference>
<accession>A0ABW5E097</accession>
<dbReference type="CDD" id="cd01734">
    <property type="entry name" value="YlxS_C"/>
    <property type="match status" value="1"/>
</dbReference>
<comment type="caution">
    <text evidence="6">The sequence shown here is derived from an EMBL/GenBank/DDBJ whole genome shotgun (WGS) entry which is preliminary data.</text>
</comment>
<dbReference type="Gene3D" id="3.30.300.70">
    <property type="entry name" value="RimP-like superfamily, N-terminal"/>
    <property type="match status" value="1"/>
</dbReference>
<feature type="domain" description="Ribosome maturation factor RimP N-terminal" evidence="4">
    <location>
        <begin position="23"/>
        <end position="96"/>
    </location>
</feature>
<dbReference type="HAMAP" id="MF_01077">
    <property type="entry name" value="RimP"/>
    <property type="match status" value="1"/>
</dbReference>
<name>A0ABW5E097_9PROT</name>
<evidence type="ECO:0000313" key="7">
    <source>
        <dbReference type="Proteomes" id="UP001597295"/>
    </source>
</evidence>
<evidence type="ECO:0000259" key="4">
    <source>
        <dbReference type="Pfam" id="PF02576"/>
    </source>
</evidence>
<dbReference type="InterPro" id="IPR035956">
    <property type="entry name" value="RimP_N_sf"/>
</dbReference>
<evidence type="ECO:0000256" key="1">
    <source>
        <dbReference type="ARBA" id="ARBA00022490"/>
    </source>
</evidence>
<organism evidence="6 7">
    <name type="scientific">Lacibacterium aquatile</name>
    <dbReference type="NCBI Taxonomy" id="1168082"/>
    <lineage>
        <taxon>Bacteria</taxon>
        <taxon>Pseudomonadati</taxon>
        <taxon>Pseudomonadota</taxon>
        <taxon>Alphaproteobacteria</taxon>
        <taxon>Rhodospirillales</taxon>
        <taxon>Rhodospirillaceae</taxon>
    </lineage>
</organism>
<evidence type="ECO:0000259" key="5">
    <source>
        <dbReference type="Pfam" id="PF17384"/>
    </source>
</evidence>
<keyword evidence="2 3" id="KW-0690">Ribosome biogenesis</keyword>
<evidence type="ECO:0000313" key="6">
    <source>
        <dbReference type="EMBL" id="MFD2265454.1"/>
    </source>
</evidence>